<evidence type="ECO:0000313" key="4">
    <source>
        <dbReference type="Proteomes" id="UP000271162"/>
    </source>
</evidence>
<dbReference type="GO" id="GO:0005737">
    <property type="term" value="C:cytoplasm"/>
    <property type="evidence" value="ECO:0007669"/>
    <property type="project" value="TreeGrafter"/>
</dbReference>
<dbReference type="EMBL" id="UYSL01024221">
    <property type="protein sequence ID" value="VDL83224.1"/>
    <property type="molecule type" value="Genomic_DNA"/>
</dbReference>
<accession>A0A0N4YQG6</accession>
<proteinExistence type="predicted"/>
<protein>
    <submittedName>
        <fullName evidence="5">LD36273p (inferred by orthology to a D. melanogaster protein)</fullName>
    </submittedName>
</protein>
<dbReference type="InterPro" id="IPR036291">
    <property type="entry name" value="NAD(P)-bd_dom_sf"/>
</dbReference>
<evidence type="ECO:0000256" key="2">
    <source>
        <dbReference type="ARBA" id="ARBA00023002"/>
    </source>
</evidence>
<evidence type="ECO:0000313" key="3">
    <source>
        <dbReference type="EMBL" id="VDL83224.1"/>
    </source>
</evidence>
<evidence type="ECO:0000313" key="5">
    <source>
        <dbReference type="WBParaSite" id="NBR_0001948801-mRNA-1"/>
    </source>
</evidence>
<keyword evidence="2" id="KW-0560">Oxidoreductase</keyword>
<keyword evidence="1" id="KW-0521">NADP</keyword>
<dbReference type="GO" id="GO:0016491">
    <property type="term" value="F:oxidoreductase activity"/>
    <property type="evidence" value="ECO:0007669"/>
    <property type="project" value="UniProtKB-KW"/>
</dbReference>
<organism evidence="5">
    <name type="scientific">Nippostrongylus brasiliensis</name>
    <name type="common">Rat hookworm</name>
    <dbReference type="NCBI Taxonomy" id="27835"/>
    <lineage>
        <taxon>Eukaryota</taxon>
        <taxon>Metazoa</taxon>
        <taxon>Ecdysozoa</taxon>
        <taxon>Nematoda</taxon>
        <taxon>Chromadorea</taxon>
        <taxon>Rhabditida</taxon>
        <taxon>Rhabditina</taxon>
        <taxon>Rhabditomorpha</taxon>
        <taxon>Strongyloidea</taxon>
        <taxon>Heligmosomidae</taxon>
        <taxon>Nippostrongylus</taxon>
    </lineage>
</organism>
<reference evidence="3 4" key="2">
    <citation type="submission" date="2018-11" db="EMBL/GenBank/DDBJ databases">
        <authorList>
            <consortium name="Pathogen Informatics"/>
        </authorList>
    </citation>
    <scope>NUCLEOTIDE SEQUENCE [LARGE SCALE GENOMIC DNA]</scope>
</reference>
<dbReference type="Proteomes" id="UP000271162">
    <property type="component" value="Unassembled WGS sequence"/>
</dbReference>
<reference evidence="5" key="1">
    <citation type="submission" date="2017-02" db="UniProtKB">
        <authorList>
            <consortium name="WormBaseParasite"/>
        </authorList>
    </citation>
    <scope>IDENTIFICATION</scope>
</reference>
<sequence>MVYPGSVFITGANRGIGLGLVREFLKVPVVEKVFAGCRNPDSAKDLNAIDDARLKIVKVDVENDKSINDAYSQGRSFAEYFTSVDSHGEFHGAMTASSQRRRVSFEAHDTDALMSSLSAPFVAQARTYPACHLGRDKPDSLTILH</sequence>
<dbReference type="PANTHER" id="PTHR43544:SF7">
    <property type="entry name" value="NADB-LER2"/>
    <property type="match status" value="1"/>
</dbReference>
<dbReference type="Gene3D" id="3.40.50.720">
    <property type="entry name" value="NAD(P)-binding Rossmann-like Domain"/>
    <property type="match status" value="1"/>
</dbReference>
<dbReference type="SUPFAM" id="SSF51735">
    <property type="entry name" value="NAD(P)-binding Rossmann-fold domains"/>
    <property type="match status" value="1"/>
</dbReference>
<dbReference type="PANTHER" id="PTHR43544">
    <property type="entry name" value="SHORT-CHAIN DEHYDROGENASE/REDUCTASE"/>
    <property type="match status" value="1"/>
</dbReference>
<evidence type="ECO:0000256" key="1">
    <source>
        <dbReference type="ARBA" id="ARBA00022857"/>
    </source>
</evidence>
<keyword evidence="4" id="KW-1185">Reference proteome</keyword>
<gene>
    <name evidence="3" type="ORF">NBR_LOCUS19490</name>
</gene>
<name>A0A0N4YQG6_NIPBR</name>
<dbReference type="AlphaFoldDB" id="A0A0N4YQG6"/>
<dbReference type="WBParaSite" id="NBR_0001948801-mRNA-1">
    <property type="protein sequence ID" value="NBR_0001948801-mRNA-1"/>
    <property type="gene ID" value="NBR_0001948801"/>
</dbReference>
<dbReference type="InterPro" id="IPR051468">
    <property type="entry name" value="Fungal_SecMetab_SDRs"/>
</dbReference>